<dbReference type="InterPro" id="IPR043502">
    <property type="entry name" value="DNA/RNA_pol_sf"/>
</dbReference>
<dbReference type="InterPro" id="IPR041577">
    <property type="entry name" value="RT_RNaseH_2"/>
</dbReference>
<dbReference type="Proteomes" id="UP000765509">
    <property type="component" value="Unassembled WGS sequence"/>
</dbReference>
<evidence type="ECO:0000313" key="3">
    <source>
        <dbReference type="Proteomes" id="UP000765509"/>
    </source>
</evidence>
<evidence type="ECO:0000313" key="2">
    <source>
        <dbReference type="EMBL" id="MBW0470046.1"/>
    </source>
</evidence>
<feature type="domain" description="Reverse transcriptase/retrotransposon-derived protein RNase H-like" evidence="1">
    <location>
        <begin position="81"/>
        <end position="137"/>
    </location>
</feature>
<dbReference type="EMBL" id="AVOT02002341">
    <property type="protein sequence ID" value="MBW0470046.1"/>
    <property type="molecule type" value="Genomic_DNA"/>
</dbReference>
<evidence type="ECO:0000259" key="1">
    <source>
        <dbReference type="Pfam" id="PF17919"/>
    </source>
</evidence>
<accession>A0A9Q3BSG5</accession>
<sequence length="137" mass="15515">MDLTPLSFHASLEEQWDDGEKTEEIKSVLKVVPPAYHKYLDVFSKMKAEKLPPHCTCDHHIELESLLPPSGSNTQRNFQPCPYPSLPTIVETDASDYSLGAVLSHMNDSQKNSIAFDSYKLLPAELNYELMTRNYLA</sequence>
<reference evidence="2" key="1">
    <citation type="submission" date="2021-03" db="EMBL/GenBank/DDBJ databases">
        <title>Draft genome sequence of rust myrtle Austropuccinia psidii MF-1, a brazilian biotype.</title>
        <authorList>
            <person name="Quecine M.C."/>
            <person name="Pachon D.M.R."/>
            <person name="Bonatelli M.L."/>
            <person name="Correr F.H."/>
            <person name="Franceschini L.M."/>
            <person name="Leite T.F."/>
            <person name="Margarido G.R.A."/>
            <person name="Almeida C.A."/>
            <person name="Ferrarezi J.A."/>
            <person name="Labate C.A."/>
        </authorList>
    </citation>
    <scope>NUCLEOTIDE SEQUENCE</scope>
    <source>
        <strain evidence="2">MF-1</strain>
    </source>
</reference>
<dbReference type="AlphaFoldDB" id="A0A9Q3BSG5"/>
<comment type="caution">
    <text evidence="2">The sequence shown here is derived from an EMBL/GenBank/DDBJ whole genome shotgun (WGS) entry which is preliminary data.</text>
</comment>
<protein>
    <recommendedName>
        <fullName evidence="1">Reverse transcriptase/retrotransposon-derived protein RNase H-like domain-containing protein</fullName>
    </recommendedName>
</protein>
<gene>
    <name evidence="2" type="ORF">O181_009761</name>
</gene>
<organism evidence="2 3">
    <name type="scientific">Austropuccinia psidii MF-1</name>
    <dbReference type="NCBI Taxonomy" id="1389203"/>
    <lineage>
        <taxon>Eukaryota</taxon>
        <taxon>Fungi</taxon>
        <taxon>Dikarya</taxon>
        <taxon>Basidiomycota</taxon>
        <taxon>Pucciniomycotina</taxon>
        <taxon>Pucciniomycetes</taxon>
        <taxon>Pucciniales</taxon>
        <taxon>Sphaerophragmiaceae</taxon>
        <taxon>Austropuccinia</taxon>
    </lineage>
</organism>
<keyword evidence="3" id="KW-1185">Reference proteome</keyword>
<name>A0A9Q3BSG5_9BASI</name>
<proteinExistence type="predicted"/>
<dbReference type="SUPFAM" id="SSF56672">
    <property type="entry name" value="DNA/RNA polymerases"/>
    <property type="match status" value="1"/>
</dbReference>
<dbReference type="Pfam" id="PF17919">
    <property type="entry name" value="RT_RNaseH_2"/>
    <property type="match status" value="1"/>
</dbReference>